<accession>A0A9X1Y259</accession>
<proteinExistence type="predicted"/>
<gene>
    <name evidence="1" type="ORF">M0651_18635</name>
</gene>
<keyword evidence="2" id="KW-1185">Reference proteome</keyword>
<dbReference type="AlphaFoldDB" id="A0A9X1Y259"/>
<protein>
    <submittedName>
        <fullName evidence="1">Transcriptional regulator</fullName>
    </submittedName>
</protein>
<sequence length="216" mass="25288">MKFDQAFNAWMVRQLEEEKNPRRLELLTKGLGHGTLEFLRLVWYPAVGQFDHLYAEWEVRDFNNGYRYLDLAYLPGSGTVKGAIEIQGYGPHARDLDVRRFKDLCWRHSLLALEGWTLLPIAYLSIVEEPKQCQQLVLSFIGRFITTNLMADLNWLEAETVRFGRRLYRPFTPNELATHLRVSVRHARNILHGLIEKNLFAVAKGKARYRSYHLVE</sequence>
<evidence type="ECO:0000313" key="1">
    <source>
        <dbReference type="EMBL" id="MCK8489193.1"/>
    </source>
</evidence>
<dbReference type="EMBL" id="JALPRK010000021">
    <property type="protein sequence ID" value="MCK8489193.1"/>
    <property type="molecule type" value="Genomic_DNA"/>
</dbReference>
<dbReference type="RefSeq" id="WP_248553235.1">
    <property type="nucleotide sequence ID" value="NZ_JALPRK010000021.1"/>
</dbReference>
<evidence type="ECO:0000313" key="2">
    <source>
        <dbReference type="Proteomes" id="UP001139534"/>
    </source>
</evidence>
<organism evidence="1 2">
    <name type="scientific">Paenibacillus mellifer</name>
    <dbReference type="NCBI Taxonomy" id="2937794"/>
    <lineage>
        <taxon>Bacteria</taxon>
        <taxon>Bacillati</taxon>
        <taxon>Bacillota</taxon>
        <taxon>Bacilli</taxon>
        <taxon>Bacillales</taxon>
        <taxon>Paenibacillaceae</taxon>
        <taxon>Paenibacillus</taxon>
    </lineage>
</organism>
<dbReference type="Proteomes" id="UP001139534">
    <property type="component" value="Unassembled WGS sequence"/>
</dbReference>
<reference evidence="1" key="1">
    <citation type="submission" date="2022-04" db="EMBL/GenBank/DDBJ databases">
        <authorList>
            <person name="Seo M.-J."/>
        </authorList>
    </citation>
    <scope>NUCLEOTIDE SEQUENCE</scope>
    <source>
        <strain evidence="1">MBLB2552</strain>
    </source>
</reference>
<name>A0A9X1Y259_9BACL</name>
<comment type="caution">
    <text evidence="1">The sequence shown here is derived from an EMBL/GenBank/DDBJ whole genome shotgun (WGS) entry which is preliminary data.</text>
</comment>